<sequence length="423" mass="49227">MTSITSIILNPFASSTKPLNCSLASKKSRWLFCCSKGIKWFGGEQGRYRRRQVRQVIENNQNQEEEEKDKGIEQGEVNEEKEEFQSSKSQSSKFQILRKYHKKNEPVVPKIPVKQENEDDTNENSMNQEILNPIEFQQNNEEKELLISTCKRRLKRLSKYTNKIDINEDLSDLSIKQLEDYSSDLKTLLLEDCCKLEPEDQNLLVVHEEDKKIILKVEQEDPEFEDMEIIAPFRASYDQFGNKQWRMPEIPEWLREILRINMYNCKIRGQKFEMLPPPFAFKMTNIDFSKARIHLIFESILQTCVTKEIKSLGFKKCIFPVITEQNIKNKTIITPADSLRPLYGVSFEECKFNESQEYDKADQIGLLLNCEGLPSRSPSGDPQQVGGGISSITFKNNGFSEVEMAKLKVYLCYAENLMIYEEN</sequence>
<keyword evidence="3" id="KW-1185">Reference proteome</keyword>
<evidence type="ECO:0000256" key="1">
    <source>
        <dbReference type="SAM" id="MobiDB-lite"/>
    </source>
</evidence>
<accession>A0AAD1U682</accession>
<evidence type="ECO:0000313" key="3">
    <source>
        <dbReference type="Proteomes" id="UP001295684"/>
    </source>
</evidence>
<dbReference type="EMBL" id="CAMPGE010002118">
    <property type="protein sequence ID" value="CAI2360924.1"/>
    <property type="molecule type" value="Genomic_DNA"/>
</dbReference>
<dbReference type="AlphaFoldDB" id="A0AAD1U682"/>
<comment type="caution">
    <text evidence="2">The sequence shown here is derived from an EMBL/GenBank/DDBJ whole genome shotgun (WGS) entry which is preliminary data.</text>
</comment>
<protein>
    <submittedName>
        <fullName evidence="2">Uncharacterized protein</fullName>
    </submittedName>
</protein>
<evidence type="ECO:0000313" key="2">
    <source>
        <dbReference type="EMBL" id="CAI2360924.1"/>
    </source>
</evidence>
<organism evidence="2 3">
    <name type="scientific">Euplotes crassus</name>
    <dbReference type="NCBI Taxonomy" id="5936"/>
    <lineage>
        <taxon>Eukaryota</taxon>
        <taxon>Sar</taxon>
        <taxon>Alveolata</taxon>
        <taxon>Ciliophora</taxon>
        <taxon>Intramacronucleata</taxon>
        <taxon>Spirotrichea</taxon>
        <taxon>Hypotrichia</taxon>
        <taxon>Euplotida</taxon>
        <taxon>Euplotidae</taxon>
        <taxon>Moneuplotes</taxon>
    </lineage>
</organism>
<name>A0AAD1U682_EUPCR</name>
<proteinExistence type="predicted"/>
<feature type="region of interest" description="Disordered" evidence="1">
    <location>
        <begin position="59"/>
        <end position="93"/>
    </location>
</feature>
<dbReference type="Proteomes" id="UP001295684">
    <property type="component" value="Unassembled WGS sequence"/>
</dbReference>
<gene>
    <name evidence="2" type="ORF">ECRASSUSDP1_LOCUS2232</name>
</gene>
<reference evidence="2" key="1">
    <citation type="submission" date="2023-07" db="EMBL/GenBank/DDBJ databases">
        <authorList>
            <consortium name="AG Swart"/>
            <person name="Singh M."/>
            <person name="Singh A."/>
            <person name="Seah K."/>
            <person name="Emmerich C."/>
        </authorList>
    </citation>
    <scope>NUCLEOTIDE SEQUENCE</scope>
    <source>
        <strain evidence="2">DP1</strain>
    </source>
</reference>